<keyword evidence="1" id="KW-0540">Nuclease</keyword>
<sequence length="213" mass="25572">MTSGSRNLFIDIETIGFPEKVNYNNYYDSSKYNNLKYYDSSRIIEIGYMIYDENRVNIKSYSSLIKLDNFKIKNTFIHGISDDDCNKNGKDFKDILNELMNDIDSYDNIIAHNISFDYNILLSEIYRVIYNTSDIIYENNIKEFLYKFENKNRRCTMEIGRVYLKTKKNPKLTELYENLFKEPIIQDHRALSDTDICSKCFYKMMDYYENNYK</sequence>
<dbReference type="InterPro" id="IPR036397">
    <property type="entry name" value="RNaseH_sf"/>
</dbReference>
<dbReference type="PANTHER" id="PTHR30231:SF4">
    <property type="entry name" value="PROTEIN NEN2"/>
    <property type="match status" value="1"/>
</dbReference>
<reference evidence="5" key="1">
    <citation type="journal article" date="2020" name="Nature">
        <title>Giant virus diversity and host interactions through global metagenomics.</title>
        <authorList>
            <person name="Schulz F."/>
            <person name="Roux S."/>
            <person name="Paez-Espino D."/>
            <person name="Jungbluth S."/>
            <person name="Walsh D.A."/>
            <person name="Denef V.J."/>
            <person name="McMahon K.D."/>
            <person name="Konstantinidis K.T."/>
            <person name="Eloe-Fadrosh E.A."/>
            <person name="Kyrpides N.C."/>
            <person name="Woyke T."/>
        </authorList>
    </citation>
    <scope>NUCLEOTIDE SEQUENCE</scope>
    <source>
        <strain evidence="5">GVMAG-M-3300025695-21</strain>
    </source>
</reference>
<protein>
    <recommendedName>
        <fullName evidence="4">Exonuclease domain-containing protein</fullName>
    </recommendedName>
</protein>
<evidence type="ECO:0000256" key="1">
    <source>
        <dbReference type="ARBA" id="ARBA00022722"/>
    </source>
</evidence>
<dbReference type="Pfam" id="PF00929">
    <property type="entry name" value="RNase_T"/>
    <property type="match status" value="1"/>
</dbReference>
<dbReference type="PANTHER" id="PTHR30231">
    <property type="entry name" value="DNA POLYMERASE III SUBUNIT EPSILON"/>
    <property type="match status" value="1"/>
</dbReference>
<dbReference type="AlphaFoldDB" id="A0A6C0J167"/>
<accession>A0A6C0J167</accession>
<proteinExistence type="predicted"/>
<evidence type="ECO:0000256" key="2">
    <source>
        <dbReference type="ARBA" id="ARBA00022801"/>
    </source>
</evidence>
<dbReference type="InterPro" id="IPR013520">
    <property type="entry name" value="Ribonucl_H"/>
</dbReference>
<feature type="domain" description="Exonuclease" evidence="4">
    <location>
        <begin position="6"/>
        <end position="210"/>
    </location>
</feature>
<keyword evidence="2" id="KW-0378">Hydrolase</keyword>
<keyword evidence="3" id="KW-0269">Exonuclease</keyword>
<organism evidence="5">
    <name type="scientific">viral metagenome</name>
    <dbReference type="NCBI Taxonomy" id="1070528"/>
    <lineage>
        <taxon>unclassified sequences</taxon>
        <taxon>metagenomes</taxon>
        <taxon>organismal metagenomes</taxon>
    </lineage>
</organism>
<dbReference type="CDD" id="cd06127">
    <property type="entry name" value="DEDDh"/>
    <property type="match status" value="1"/>
</dbReference>
<dbReference type="SMART" id="SM00479">
    <property type="entry name" value="EXOIII"/>
    <property type="match status" value="1"/>
</dbReference>
<evidence type="ECO:0000313" key="5">
    <source>
        <dbReference type="EMBL" id="QHT99072.1"/>
    </source>
</evidence>
<dbReference type="GO" id="GO:0003676">
    <property type="term" value="F:nucleic acid binding"/>
    <property type="evidence" value="ECO:0007669"/>
    <property type="project" value="InterPro"/>
</dbReference>
<dbReference type="InterPro" id="IPR012337">
    <property type="entry name" value="RNaseH-like_sf"/>
</dbReference>
<dbReference type="Gene3D" id="3.30.420.10">
    <property type="entry name" value="Ribonuclease H-like superfamily/Ribonuclease H"/>
    <property type="match status" value="1"/>
</dbReference>
<evidence type="ECO:0000256" key="3">
    <source>
        <dbReference type="ARBA" id="ARBA00022839"/>
    </source>
</evidence>
<name>A0A6C0J167_9ZZZZ</name>
<dbReference type="GO" id="GO:0008408">
    <property type="term" value="F:3'-5' exonuclease activity"/>
    <property type="evidence" value="ECO:0007669"/>
    <property type="project" value="TreeGrafter"/>
</dbReference>
<evidence type="ECO:0000259" key="4">
    <source>
        <dbReference type="SMART" id="SM00479"/>
    </source>
</evidence>
<dbReference type="EMBL" id="MN740301">
    <property type="protein sequence ID" value="QHT99072.1"/>
    <property type="molecule type" value="Genomic_DNA"/>
</dbReference>
<dbReference type="SUPFAM" id="SSF53098">
    <property type="entry name" value="Ribonuclease H-like"/>
    <property type="match status" value="1"/>
</dbReference>